<name>A0A558AAH5_9PSEU</name>
<accession>A0A558AAH5</accession>
<protein>
    <submittedName>
        <fullName evidence="1">Uncharacterized protein</fullName>
    </submittedName>
</protein>
<organism evidence="1 2">
    <name type="scientific">Amycolatopsis acidiphila</name>
    <dbReference type="NCBI Taxonomy" id="715473"/>
    <lineage>
        <taxon>Bacteria</taxon>
        <taxon>Bacillati</taxon>
        <taxon>Actinomycetota</taxon>
        <taxon>Actinomycetes</taxon>
        <taxon>Pseudonocardiales</taxon>
        <taxon>Pseudonocardiaceae</taxon>
        <taxon>Amycolatopsis</taxon>
    </lineage>
</organism>
<dbReference type="EMBL" id="VJZA01000028">
    <property type="protein sequence ID" value="TVT21255.1"/>
    <property type="molecule type" value="Genomic_DNA"/>
</dbReference>
<dbReference type="Proteomes" id="UP000318578">
    <property type="component" value="Unassembled WGS sequence"/>
</dbReference>
<sequence>MAHVRKPAVGTVVAFAVLVVLVAACALTYQHFAYRLPDLDQQTVAAAGEEGRLARDGLALADFGDSEGYAYVRSFDQVVSMKFLSDKEIAAFRSGQPGAARATVADTRQGRVVAVVVKMADPATARATAAALDQLQLDTGMQEVPSAPGVHRAELRTGQAADGRAHYADGRLLVRVDLEAAPGTDLEPAFTQLIDRQLRELPADG</sequence>
<evidence type="ECO:0000313" key="1">
    <source>
        <dbReference type="EMBL" id="TVT21255.1"/>
    </source>
</evidence>
<comment type="caution">
    <text evidence="1">The sequence shown here is derived from an EMBL/GenBank/DDBJ whole genome shotgun (WGS) entry which is preliminary data.</text>
</comment>
<dbReference type="OrthoDB" id="3625997at2"/>
<evidence type="ECO:0000313" key="2">
    <source>
        <dbReference type="Proteomes" id="UP000318578"/>
    </source>
</evidence>
<dbReference type="PROSITE" id="PS51257">
    <property type="entry name" value="PROKAR_LIPOPROTEIN"/>
    <property type="match status" value="1"/>
</dbReference>
<keyword evidence="2" id="KW-1185">Reference proteome</keyword>
<proteinExistence type="predicted"/>
<gene>
    <name evidence="1" type="ORF">FNH06_17840</name>
</gene>
<dbReference type="RefSeq" id="WP_144639803.1">
    <property type="nucleotide sequence ID" value="NZ_BNAX01000010.1"/>
</dbReference>
<dbReference type="AlphaFoldDB" id="A0A558AAH5"/>
<reference evidence="1 2" key="1">
    <citation type="submission" date="2019-07" db="EMBL/GenBank/DDBJ databases">
        <title>New species of Amycolatopsis and Streptomyces.</title>
        <authorList>
            <person name="Duangmal K."/>
            <person name="Teo W.F.A."/>
            <person name="Lipun K."/>
        </authorList>
    </citation>
    <scope>NUCLEOTIDE SEQUENCE [LARGE SCALE GENOMIC DNA]</scope>
    <source>
        <strain evidence="1 2">JCM 30562</strain>
    </source>
</reference>